<dbReference type="PANTHER" id="PTHR36112">
    <property type="entry name" value="RIBOSOMAL RNA SMALL SUBUNIT METHYLTRANSFERASE J"/>
    <property type="match status" value="1"/>
</dbReference>
<dbReference type="PANTHER" id="PTHR36112:SF1">
    <property type="entry name" value="RIBOSOMAL RNA SMALL SUBUNIT METHYLTRANSFERASE J"/>
    <property type="match status" value="1"/>
</dbReference>
<dbReference type="Pfam" id="PF04445">
    <property type="entry name" value="SAM_MT"/>
    <property type="match status" value="1"/>
</dbReference>
<gene>
    <name evidence="1" type="ORF">D1970_13620</name>
</gene>
<dbReference type="EMBL" id="QWVT01000023">
    <property type="protein sequence ID" value="RID84154.1"/>
    <property type="molecule type" value="Genomic_DNA"/>
</dbReference>
<dbReference type="AlphaFoldDB" id="A0A398B420"/>
<dbReference type="Gene3D" id="3.40.50.150">
    <property type="entry name" value="Vaccinia Virus protein VP39"/>
    <property type="match status" value="1"/>
</dbReference>
<dbReference type="RefSeq" id="WP_119113422.1">
    <property type="nucleotide sequence ID" value="NZ_CBCSEO010000010.1"/>
</dbReference>
<proteinExistence type="predicted"/>
<dbReference type="OrthoDB" id="1653798at2"/>
<dbReference type="GO" id="GO:0008990">
    <property type="term" value="F:rRNA (guanine-N2-)-methyltransferase activity"/>
    <property type="evidence" value="ECO:0007669"/>
    <property type="project" value="InterPro"/>
</dbReference>
<organism evidence="1 2">
    <name type="scientific">Mesobacillus zeae</name>
    <dbReference type="NCBI Taxonomy" id="1917180"/>
    <lineage>
        <taxon>Bacteria</taxon>
        <taxon>Bacillati</taxon>
        <taxon>Bacillota</taxon>
        <taxon>Bacilli</taxon>
        <taxon>Bacillales</taxon>
        <taxon>Bacillaceae</taxon>
        <taxon>Mesobacillus</taxon>
    </lineage>
</organism>
<comment type="caution">
    <text evidence="1">The sequence shown here is derived from an EMBL/GenBank/DDBJ whole genome shotgun (WGS) entry which is preliminary data.</text>
</comment>
<dbReference type="InterPro" id="IPR007536">
    <property type="entry name" value="16SrRNA_methylTrfase_J"/>
</dbReference>
<evidence type="ECO:0000313" key="1">
    <source>
        <dbReference type="EMBL" id="RID84154.1"/>
    </source>
</evidence>
<dbReference type="SUPFAM" id="SSF53335">
    <property type="entry name" value="S-adenosyl-L-methionine-dependent methyltransferases"/>
    <property type="match status" value="1"/>
</dbReference>
<keyword evidence="2" id="KW-1185">Reference proteome</keyword>
<name>A0A398B420_9BACI</name>
<evidence type="ECO:0000313" key="2">
    <source>
        <dbReference type="Proteomes" id="UP000265816"/>
    </source>
</evidence>
<sequence>MIVTTGGRTDDETVLLAKETAAILNAKYVSRRKRSVLDLMQSENDDCIVRGRARIELYPFGESKPFFFHPNSAMFRIKRLIKGECDPLTEAARLEPGMSFLDCTLGLGSDSIVAAFAAGPTGQVIGVESNPYLAYIVRDGLIHWKSGLAEMDSAMNAIRVFQSNSLTLLKGMGDNSIDCVYFDPMFEETILESDGIRGLARFADYSGLSSRVLEEAYRVAKKRVLLKDHFRSERFSEFAFKVFKRKSAKFHFGVIEKD</sequence>
<accession>A0A398B420</accession>
<reference evidence="1 2" key="1">
    <citation type="submission" date="2018-08" db="EMBL/GenBank/DDBJ databases">
        <title>Bacillus jemisoniae sp. nov., Bacillus chryseoplanitiae sp. nov., Bacillus resnikiae sp. nov., and Bacillus frankliniae sp. nov., isolated from Viking spacecraft and associated surfaces.</title>
        <authorList>
            <person name="Seuylemezian A."/>
            <person name="Vaishampayan P."/>
        </authorList>
    </citation>
    <scope>NUCLEOTIDE SEQUENCE [LARGE SCALE GENOMIC DNA]</scope>
    <source>
        <strain evidence="1 2">JJ-247</strain>
    </source>
</reference>
<evidence type="ECO:0008006" key="3">
    <source>
        <dbReference type="Google" id="ProtNLM"/>
    </source>
</evidence>
<protein>
    <recommendedName>
        <fullName evidence="3">Protein-L-IsoD(D-D) O-methyltransferase</fullName>
    </recommendedName>
</protein>
<dbReference type="Proteomes" id="UP000265816">
    <property type="component" value="Unassembled WGS sequence"/>
</dbReference>
<dbReference type="InterPro" id="IPR029063">
    <property type="entry name" value="SAM-dependent_MTases_sf"/>
</dbReference>